<sequence>MIGPNAEYLAGFDGAFPADATLADNQKWSWQVSFSDPAGTKKTLSHEAVLKGLSDIVYGDHTGAEGYRYMRIKQWFTESTEDRRRMQLPTSDHSSICQRSLYGKIVFSTGEREGLFGGKVDFCEDQRSDGDRPLTDSASD</sequence>
<keyword evidence="2" id="KW-1185">Reference proteome</keyword>
<name>A0ABW6XEE6_9ACTN</name>
<dbReference type="RefSeq" id="WP_387907839.1">
    <property type="nucleotide sequence ID" value="NZ_JBIBEG010000011.1"/>
</dbReference>
<gene>
    <name evidence="1" type="ORF">ACFY8O_29930</name>
</gene>
<comment type="caution">
    <text evidence="1">The sequence shown here is derived from an EMBL/GenBank/DDBJ whole genome shotgun (WGS) entry which is preliminary data.</text>
</comment>
<dbReference type="EMBL" id="JBIBEG010000011">
    <property type="protein sequence ID" value="MFF5900125.1"/>
    <property type="molecule type" value="Genomic_DNA"/>
</dbReference>
<protein>
    <submittedName>
        <fullName evidence="1">Uncharacterized protein</fullName>
    </submittedName>
</protein>
<proteinExistence type="predicted"/>
<evidence type="ECO:0000313" key="2">
    <source>
        <dbReference type="Proteomes" id="UP001602322"/>
    </source>
</evidence>
<accession>A0ABW6XEE6</accession>
<evidence type="ECO:0000313" key="1">
    <source>
        <dbReference type="EMBL" id="MFF5900125.1"/>
    </source>
</evidence>
<dbReference type="Proteomes" id="UP001602322">
    <property type="component" value="Unassembled WGS sequence"/>
</dbReference>
<organism evidence="1 2">
    <name type="scientific">Streptomyces argenteolus</name>
    <dbReference type="NCBI Taxonomy" id="67274"/>
    <lineage>
        <taxon>Bacteria</taxon>
        <taxon>Bacillati</taxon>
        <taxon>Actinomycetota</taxon>
        <taxon>Actinomycetes</taxon>
        <taxon>Kitasatosporales</taxon>
        <taxon>Streptomycetaceae</taxon>
        <taxon>Streptomyces</taxon>
    </lineage>
</organism>
<reference evidence="1 2" key="1">
    <citation type="submission" date="2024-10" db="EMBL/GenBank/DDBJ databases">
        <title>The Natural Products Discovery Center: Release of the First 8490 Sequenced Strains for Exploring Actinobacteria Biosynthetic Diversity.</title>
        <authorList>
            <person name="Kalkreuter E."/>
            <person name="Kautsar S.A."/>
            <person name="Yang D."/>
            <person name="Bader C.D."/>
            <person name="Teijaro C.N."/>
            <person name="Fluegel L."/>
            <person name="Davis C.M."/>
            <person name="Simpson J.R."/>
            <person name="Lauterbach L."/>
            <person name="Steele A.D."/>
            <person name="Gui C."/>
            <person name="Meng S."/>
            <person name="Li G."/>
            <person name="Viehrig K."/>
            <person name="Ye F."/>
            <person name="Su P."/>
            <person name="Kiefer A.F."/>
            <person name="Nichols A."/>
            <person name="Cepeda A.J."/>
            <person name="Yan W."/>
            <person name="Fan B."/>
            <person name="Jiang Y."/>
            <person name="Adhikari A."/>
            <person name="Zheng C.-J."/>
            <person name="Schuster L."/>
            <person name="Cowan T.M."/>
            <person name="Smanski M.J."/>
            <person name="Chevrette M.G."/>
            <person name="De Carvalho L.P.S."/>
            <person name="Shen B."/>
        </authorList>
    </citation>
    <scope>NUCLEOTIDE SEQUENCE [LARGE SCALE GENOMIC DNA]</scope>
    <source>
        <strain evidence="1 2">NPDC012540</strain>
    </source>
</reference>